<evidence type="ECO:0000259" key="5">
    <source>
        <dbReference type="Pfam" id="PF05916"/>
    </source>
</evidence>
<dbReference type="InterPro" id="IPR038749">
    <property type="entry name" value="Sld5_GINS_A"/>
</dbReference>
<feature type="compositionally biased region" description="Low complexity" evidence="4">
    <location>
        <begin position="55"/>
        <end position="68"/>
    </location>
</feature>
<evidence type="ECO:0000256" key="1">
    <source>
        <dbReference type="ARBA" id="ARBA00004123"/>
    </source>
</evidence>
<dbReference type="OrthoDB" id="338231at2759"/>
<dbReference type="GO" id="GO:0000727">
    <property type="term" value="P:double-strand break repair via break-induced replication"/>
    <property type="evidence" value="ECO:0007669"/>
    <property type="project" value="TreeGrafter"/>
</dbReference>
<sequence>MSSIDDLRSKFYDDAHTSPRSSAVPYPHPRDRSARSAPAASSSRRGANGNKNARSRAAPAPSDDPSGGDPLGGLGLNPPNRDMGMGMDVDVDTRSSLLTRAQHSRSALESDVQRLTRAWQDERHAPDILPARDVLLGRVLDALRRQTSDANALRTADALSEEDHYMTMLVQTEVERVKFIVRSYVRTRLFKIEQYPAYITSNTDVQARLTHAELRHAQRYAVLLVAQFRTTVLDHLPPTQQALDDEVLTMPSMSCVLSFFVRLRLRLRSPSSIP</sequence>
<reference evidence="6 7" key="1">
    <citation type="submission" date="2019-02" db="EMBL/GenBank/DDBJ databases">
        <title>Genome sequencing of the rare red list fungi Phellinidium pouzarii.</title>
        <authorList>
            <person name="Buettner E."/>
            <person name="Kellner H."/>
        </authorList>
    </citation>
    <scope>NUCLEOTIDE SEQUENCE [LARGE SCALE GENOMIC DNA]</scope>
    <source>
        <strain evidence="6 7">DSM 108285</strain>
    </source>
</reference>
<evidence type="ECO:0000313" key="7">
    <source>
        <dbReference type="Proteomes" id="UP000308199"/>
    </source>
</evidence>
<comment type="caution">
    <text evidence="6">The sequence shown here is derived from an EMBL/GenBank/DDBJ whole genome shotgun (WGS) entry which is preliminary data.</text>
</comment>
<dbReference type="EMBL" id="SGPK01000653">
    <property type="protein sequence ID" value="THH00062.1"/>
    <property type="molecule type" value="Genomic_DNA"/>
</dbReference>
<evidence type="ECO:0000313" key="6">
    <source>
        <dbReference type="EMBL" id="THH00062.1"/>
    </source>
</evidence>
<feature type="compositionally biased region" description="Basic and acidic residues" evidence="4">
    <location>
        <begin position="1"/>
        <end position="17"/>
    </location>
</feature>
<evidence type="ECO:0000256" key="4">
    <source>
        <dbReference type="SAM" id="MobiDB-lite"/>
    </source>
</evidence>
<dbReference type="PANTHER" id="PTHR21206:SF0">
    <property type="entry name" value="DNA REPLICATION COMPLEX GINS PROTEIN SLD5"/>
    <property type="match status" value="1"/>
</dbReference>
<dbReference type="InterPro" id="IPR021151">
    <property type="entry name" value="GINS_A"/>
</dbReference>
<dbReference type="Gene3D" id="1.20.58.1030">
    <property type="match status" value="1"/>
</dbReference>
<name>A0A4S4KNE2_9AGAM</name>
<dbReference type="PANTHER" id="PTHR21206">
    <property type="entry name" value="SLD5 PROTEIN"/>
    <property type="match status" value="1"/>
</dbReference>
<dbReference type="InterPro" id="IPR008591">
    <property type="entry name" value="GINS_Sld5"/>
</dbReference>
<evidence type="ECO:0000256" key="2">
    <source>
        <dbReference type="ARBA" id="ARBA00022705"/>
    </source>
</evidence>
<dbReference type="AlphaFoldDB" id="A0A4S4KNE2"/>
<feature type="domain" description="GINS subunit" evidence="5">
    <location>
        <begin position="159"/>
        <end position="228"/>
    </location>
</feature>
<dbReference type="SUPFAM" id="SSF158573">
    <property type="entry name" value="GINS helical bundle-like"/>
    <property type="match status" value="1"/>
</dbReference>
<keyword evidence="7" id="KW-1185">Reference proteome</keyword>
<dbReference type="CDD" id="cd11711">
    <property type="entry name" value="GINS_A_Sld5"/>
    <property type="match status" value="1"/>
</dbReference>
<evidence type="ECO:0000256" key="3">
    <source>
        <dbReference type="ARBA" id="ARBA00023242"/>
    </source>
</evidence>
<comment type="subcellular location">
    <subcellularLocation>
        <location evidence="1">Nucleus</location>
    </subcellularLocation>
</comment>
<keyword evidence="2" id="KW-0235">DNA replication</keyword>
<gene>
    <name evidence="6" type="ORF">EW145_g7140</name>
</gene>
<dbReference type="Proteomes" id="UP000308199">
    <property type="component" value="Unassembled WGS sequence"/>
</dbReference>
<feature type="compositionally biased region" description="Low complexity" evidence="4">
    <location>
        <begin position="35"/>
        <end position="47"/>
    </location>
</feature>
<accession>A0A4S4KNE2</accession>
<feature type="region of interest" description="Disordered" evidence="4">
    <location>
        <begin position="1"/>
        <end position="88"/>
    </location>
</feature>
<keyword evidence="3" id="KW-0539">Nucleus</keyword>
<proteinExistence type="predicted"/>
<organism evidence="6 7">
    <name type="scientific">Phellinidium pouzarii</name>
    <dbReference type="NCBI Taxonomy" id="167371"/>
    <lineage>
        <taxon>Eukaryota</taxon>
        <taxon>Fungi</taxon>
        <taxon>Dikarya</taxon>
        <taxon>Basidiomycota</taxon>
        <taxon>Agaricomycotina</taxon>
        <taxon>Agaricomycetes</taxon>
        <taxon>Hymenochaetales</taxon>
        <taxon>Hymenochaetaceae</taxon>
        <taxon>Phellinidium</taxon>
    </lineage>
</organism>
<dbReference type="Pfam" id="PF05916">
    <property type="entry name" value="Sld5"/>
    <property type="match status" value="1"/>
</dbReference>
<feature type="compositionally biased region" description="Low complexity" evidence="4">
    <location>
        <begin position="76"/>
        <end position="88"/>
    </location>
</feature>
<dbReference type="InterPro" id="IPR036224">
    <property type="entry name" value="GINS_bundle-like_dom_sf"/>
</dbReference>
<protein>
    <recommendedName>
        <fullName evidence="5">GINS subunit domain-containing protein</fullName>
    </recommendedName>
</protein>
<dbReference type="GO" id="GO:0006261">
    <property type="term" value="P:DNA-templated DNA replication"/>
    <property type="evidence" value="ECO:0007669"/>
    <property type="project" value="InterPro"/>
</dbReference>
<dbReference type="GO" id="GO:0000811">
    <property type="term" value="C:GINS complex"/>
    <property type="evidence" value="ECO:0007669"/>
    <property type="project" value="TreeGrafter"/>
</dbReference>